<sequence length="109" mass="11255">MSASQNPREPKTLTVHISLPTQPEHERRSGARLRERSGGGPATVRAERRRACGHACGGAVRAAARRSDGESARQSGGESGTESGGGEPCPLASSPESSAHPRVSEGPSM</sequence>
<feature type="compositionally biased region" description="Basic and acidic residues" evidence="1">
    <location>
        <begin position="23"/>
        <end position="37"/>
    </location>
</feature>
<feature type="compositionally biased region" description="Gly residues" evidence="1">
    <location>
        <begin position="77"/>
        <end position="87"/>
    </location>
</feature>
<accession>A0A8J5VLF2</accession>
<organism evidence="2 3">
    <name type="scientific">Zizania palustris</name>
    <name type="common">Northern wild rice</name>
    <dbReference type="NCBI Taxonomy" id="103762"/>
    <lineage>
        <taxon>Eukaryota</taxon>
        <taxon>Viridiplantae</taxon>
        <taxon>Streptophyta</taxon>
        <taxon>Embryophyta</taxon>
        <taxon>Tracheophyta</taxon>
        <taxon>Spermatophyta</taxon>
        <taxon>Magnoliopsida</taxon>
        <taxon>Liliopsida</taxon>
        <taxon>Poales</taxon>
        <taxon>Poaceae</taxon>
        <taxon>BOP clade</taxon>
        <taxon>Oryzoideae</taxon>
        <taxon>Oryzeae</taxon>
        <taxon>Zizaniinae</taxon>
        <taxon>Zizania</taxon>
    </lineage>
</organism>
<evidence type="ECO:0000313" key="3">
    <source>
        <dbReference type="Proteomes" id="UP000729402"/>
    </source>
</evidence>
<reference evidence="2" key="1">
    <citation type="journal article" date="2021" name="bioRxiv">
        <title>Whole Genome Assembly and Annotation of Northern Wild Rice, Zizania palustris L., Supports a Whole Genome Duplication in the Zizania Genus.</title>
        <authorList>
            <person name="Haas M."/>
            <person name="Kono T."/>
            <person name="Macchietto M."/>
            <person name="Millas R."/>
            <person name="McGilp L."/>
            <person name="Shao M."/>
            <person name="Duquette J."/>
            <person name="Hirsch C.N."/>
            <person name="Kimball J."/>
        </authorList>
    </citation>
    <scope>NUCLEOTIDE SEQUENCE</scope>
    <source>
        <tissue evidence="2">Fresh leaf tissue</tissue>
    </source>
</reference>
<reference evidence="2" key="2">
    <citation type="submission" date="2021-02" db="EMBL/GenBank/DDBJ databases">
        <authorList>
            <person name="Kimball J.A."/>
            <person name="Haas M.W."/>
            <person name="Macchietto M."/>
            <person name="Kono T."/>
            <person name="Duquette J."/>
            <person name="Shao M."/>
        </authorList>
    </citation>
    <scope>NUCLEOTIDE SEQUENCE</scope>
    <source>
        <tissue evidence="2">Fresh leaf tissue</tissue>
    </source>
</reference>
<dbReference type="Proteomes" id="UP000729402">
    <property type="component" value="Unassembled WGS sequence"/>
</dbReference>
<keyword evidence="3" id="KW-1185">Reference proteome</keyword>
<name>A0A8J5VLF2_ZIZPA</name>
<comment type="caution">
    <text evidence="2">The sequence shown here is derived from an EMBL/GenBank/DDBJ whole genome shotgun (WGS) entry which is preliminary data.</text>
</comment>
<proteinExistence type="predicted"/>
<evidence type="ECO:0000256" key="1">
    <source>
        <dbReference type="SAM" id="MobiDB-lite"/>
    </source>
</evidence>
<dbReference type="AlphaFoldDB" id="A0A8J5VLF2"/>
<evidence type="ECO:0000313" key="2">
    <source>
        <dbReference type="EMBL" id="KAG8076127.1"/>
    </source>
</evidence>
<feature type="region of interest" description="Disordered" evidence="1">
    <location>
        <begin position="1"/>
        <end position="109"/>
    </location>
</feature>
<feature type="compositionally biased region" description="Low complexity" evidence="1">
    <location>
        <begin position="53"/>
        <end position="62"/>
    </location>
</feature>
<dbReference type="EMBL" id="JAAALK010000283">
    <property type="protein sequence ID" value="KAG8076127.1"/>
    <property type="molecule type" value="Genomic_DNA"/>
</dbReference>
<protein>
    <submittedName>
        <fullName evidence="2">Uncharacterized protein</fullName>
    </submittedName>
</protein>
<gene>
    <name evidence="2" type="ORF">GUJ93_ZPchr0006g46469</name>
</gene>